<dbReference type="EMBL" id="PJOS01000008">
    <property type="protein sequence ID" value="PKT73756.1"/>
    <property type="molecule type" value="Genomic_DNA"/>
</dbReference>
<comment type="caution">
    <text evidence="2">The sequence shown here is derived from an EMBL/GenBank/DDBJ whole genome shotgun (WGS) entry which is preliminary data.</text>
</comment>
<dbReference type="SMART" id="SM00860">
    <property type="entry name" value="SMI1_KNR4"/>
    <property type="match status" value="1"/>
</dbReference>
<dbReference type="AlphaFoldDB" id="A0A2I0SV03"/>
<protein>
    <submittedName>
        <fullName evidence="2">SMI1/KNR4 family protein</fullName>
    </submittedName>
</protein>
<keyword evidence="3" id="KW-1185">Reference proteome</keyword>
<name>A0A2I0SV03_9ACTN</name>
<accession>A0A2I0SV03</accession>
<proteinExistence type="predicted"/>
<dbReference type="InterPro" id="IPR037883">
    <property type="entry name" value="Knr4/Smi1-like_sf"/>
</dbReference>
<reference evidence="2 3" key="1">
    <citation type="submission" date="2017-12" db="EMBL/GenBank/DDBJ databases">
        <title>Streptomyces populusis sp. nov., a novel endophytic actinobacterium isolated from stems of Populus adenopoda Maxim.</title>
        <authorList>
            <person name="Wang Z."/>
        </authorList>
    </citation>
    <scope>NUCLEOTIDE SEQUENCE [LARGE SCALE GENOMIC DNA]</scope>
    <source>
        <strain evidence="2 3">A249</strain>
    </source>
</reference>
<dbReference type="Pfam" id="PF09346">
    <property type="entry name" value="SMI1_KNR4"/>
    <property type="match status" value="1"/>
</dbReference>
<sequence>MARFEDLRHSFWDTGNDHGVQPALTGRVVEEAERLLEVTLPASLLDLLRVRNGGQVKDSRAAFPTSRPTSWSSDHVPFDGLMGLGRRARTLSMLDSPYLVEEWGLPTAVVLLSGDGHYWIGLDYRACGPHGEPSVTWFDADDGSDLALAPDFRSFVEGLTSADAFEDEEGGDAPD</sequence>
<gene>
    <name evidence="2" type="ORF">CW362_06800</name>
</gene>
<organism evidence="2 3">
    <name type="scientific">Streptomyces populi</name>
    <dbReference type="NCBI Taxonomy" id="2058924"/>
    <lineage>
        <taxon>Bacteria</taxon>
        <taxon>Bacillati</taxon>
        <taxon>Actinomycetota</taxon>
        <taxon>Actinomycetes</taxon>
        <taxon>Kitasatosporales</taxon>
        <taxon>Streptomycetaceae</taxon>
        <taxon>Streptomyces</taxon>
    </lineage>
</organism>
<dbReference type="Gene3D" id="3.40.1580.10">
    <property type="entry name" value="SMI1/KNR4-like"/>
    <property type="match status" value="1"/>
</dbReference>
<dbReference type="SUPFAM" id="SSF160631">
    <property type="entry name" value="SMI1/KNR4-like"/>
    <property type="match status" value="1"/>
</dbReference>
<dbReference type="InterPro" id="IPR018958">
    <property type="entry name" value="Knr4/Smi1-like_dom"/>
</dbReference>
<evidence type="ECO:0000259" key="1">
    <source>
        <dbReference type="SMART" id="SM00860"/>
    </source>
</evidence>
<dbReference type="RefSeq" id="WP_103548454.1">
    <property type="nucleotide sequence ID" value="NZ_JBHJSK010000002.1"/>
</dbReference>
<feature type="domain" description="Knr4/Smi1-like" evidence="1">
    <location>
        <begin position="23"/>
        <end position="158"/>
    </location>
</feature>
<evidence type="ECO:0000313" key="2">
    <source>
        <dbReference type="EMBL" id="PKT73756.1"/>
    </source>
</evidence>
<evidence type="ECO:0000313" key="3">
    <source>
        <dbReference type="Proteomes" id="UP000236178"/>
    </source>
</evidence>
<dbReference type="OrthoDB" id="4827574at2"/>
<dbReference type="Proteomes" id="UP000236178">
    <property type="component" value="Unassembled WGS sequence"/>
</dbReference>